<evidence type="ECO:0000259" key="11">
    <source>
        <dbReference type="PROSITE" id="PS50853"/>
    </source>
</evidence>
<keyword evidence="6" id="KW-1015">Disulfide bond</keyword>
<accession>A0ABM0MYD7</accession>
<feature type="domain" description="Protein kinase" evidence="9">
    <location>
        <begin position="502"/>
        <end position="746"/>
    </location>
</feature>
<dbReference type="InterPro" id="IPR011009">
    <property type="entry name" value="Kinase-like_dom_sf"/>
</dbReference>
<keyword evidence="12" id="KW-1185">Reference proteome</keyword>
<keyword evidence="7" id="KW-0325">Glycoprotein</keyword>
<dbReference type="Proteomes" id="UP000694865">
    <property type="component" value="Unplaced"/>
</dbReference>
<keyword evidence="5" id="KW-0472">Membrane</keyword>
<dbReference type="InterPro" id="IPR003598">
    <property type="entry name" value="Ig_sub2"/>
</dbReference>
<dbReference type="SMART" id="SM00409">
    <property type="entry name" value="IG"/>
    <property type="match status" value="3"/>
</dbReference>
<comment type="similarity">
    <text evidence="2">Belongs to the protein kinase superfamily. CAMK Ser/Thr protein kinase family.</text>
</comment>
<dbReference type="SMART" id="SM00408">
    <property type="entry name" value="IGc2"/>
    <property type="match status" value="1"/>
</dbReference>
<evidence type="ECO:0000256" key="4">
    <source>
        <dbReference type="ARBA" id="ARBA00022989"/>
    </source>
</evidence>
<reference evidence="13" key="1">
    <citation type="submission" date="2025-08" db="UniProtKB">
        <authorList>
            <consortium name="RefSeq"/>
        </authorList>
    </citation>
    <scope>IDENTIFICATION</scope>
    <source>
        <tissue evidence="13">Testes</tissue>
    </source>
</reference>
<dbReference type="Pfam" id="PF13927">
    <property type="entry name" value="Ig_3"/>
    <property type="match status" value="1"/>
</dbReference>
<dbReference type="SUPFAM" id="SSF56112">
    <property type="entry name" value="Protein kinase-like (PK-like)"/>
    <property type="match status" value="1"/>
</dbReference>
<gene>
    <name evidence="13" type="primary">LOC102810087</name>
</gene>
<dbReference type="InterPro" id="IPR050122">
    <property type="entry name" value="RTK"/>
</dbReference>
<evidence type="ECO:0000259" key="10">
    <source>
        <dbReference type="PROSITE" id="PS50835"/>
    </source>
</evidence>
<feature type="domain" description="Ig-like" evidence="10">
    <location>
        <begin position="122"/>
        <end position="200"/>
    </location>
</feature>
<evidence type="ECO:0000313" key="13">
    <source>
        <dbReference type="RefSeq" id="XP_006825028.1"/>
    </source>
</evidence>
<dbReference type="GeneID" id="102810087"/>
<dbReference type="InterPro" id="IPR036116">
    <property type="entry name" value="FN3_sf"/>
</dbReference>
<dbReference type="PROSITE" id="PS50853">
    <property type="entry name" value="FN3"/>
    <property type="match status" value="1"/>
</dbReference>
<comment type="subcellular location">
    <subcellularLocation>
        <location evidence="1">Membrane</location>
        <topology evidence="1">Single-pass membrane protein</topology>
    </subcellularLocation>
</comment>
<dbReference type="InterPro" id="IPR001245">
    <property type="entry name" value="Ser-Thr/Tyr_kinase_cat_dom"/>
</dbReference>
<keyword evidence="3" id="KW-0812">Transmembrane</keyword>
<dbReference type="RefSeq" id="XP_006825028.1">
    <property type="nucleotide sequence ID" value="XM_006824965.1"/>
</dbReference>
<dbReference type="SUPFAM" id="SSF48726">
    <property type="entry name" value="Immunoglobulin"/>
    <property type="match status" value="2"/>
</dbReference>
<evidence type="ECO:0000313" key="12">
    <source>
        <dbReference type="Proteomes" id="UP000694865"/>
    </source>
</evidence>
<dbReference type="Gene3D" id="3.30.200.20">
    <property type="entry name" value="Phosphorylase Kinase, domain 1"/>
    <property type="match status" value="1"/>
</dbReference>
<dbReference type="Gene3D" id="1.10.510.10">
    <property type="entry name" value="Transferase(Phosphotransferase) domain 1"/>
    <property type="match status" value="1"/>
</dbReference>
<feature type="domain" description="Fibronectin type-III" evidence="11">
    <location>
        <begin position="309"/>
        <end position="405"/>
    </location>
</feature>
<dbReference type="Gene3D" id="2.60.40.10">
    <property type="entry name" value="Immunoglobulins"/>
    <property type="match status" value="4"/>
</dbReference>
<dbReference type="PROSITE" id="PS50011">
    <property type="entry name" value="PROTEIN_KINASE_DOM"/>
    <property type="match status" value="1"/>
</dbReference>
<name>A0ABM0MYD7_SACKO</name>
<evidence type="ECO:0000259" key="9">
    <source>
        <dbReference type="PROSITE" id="PS50011"/>
    </source>
</evidence>
<evidence type="ECO:0000256" key="6">
    <source>
        <dbReference type="ARBA" id="ARBA00023157"/>
    </source>
</evidence>
<dbReference type="InterPro" id="IPR003961">
    <property type="entry name" value="FN3_dom"/>
</dbReference>
<evidence type="ECO:0000256" key="5">
    <source>
        <dbReference type="ARBA" id="ARBA00023136"/>
    </source>
</evidence>
<evidence type="ECO:0000256" key="8">
    <source>
        <dbReference type="ARBA" id="ARBA00023319"/>
    </source>
</evidence>
<dbReference type="InterPro" id="IPR036179">
    <property type="entry name" value="Ig-like_dom_sf"/>
</dbReference>
<organism evidence="12 13">
    <name type="scientific">Saccoglossus kowalevskii</name>
    <name type="common">Acorn worm</name>
    <dbReference type="NCBI Taxonomy" id="10224"/>
    <lineage>
        <taxon>Eukaryota</taxon>
        <taxon>Metazoa</taxon>
        <taxon>Hemichordata</taxon>
        <taxon>Enteropneusta</taxon>
        <taxon>Harrimaniidae</taxon>
        <taxon>Saccoglossus</taxon>
    </lineage>
</organism>
<evidence type="ECO:0000256" key="1">
    <source>
        <dbReference type="ARBA" id="ARBA00004167"/>
    </source>
</evidence>
<dbReference type="Pfam" id="PF07714">
    <property type="entry name" value="PK_Tyr_Ser-Thr"/>
    <property type="match status" value="1"/>
</dbReference>
<dbReference type="CDD" id="cd00063">
    <property type="entry name" value="FN3"/>
    <property type="match status" value="1"/>
</dbReference>
<proteinExistence type="inferred from homology"/>
<dbReference type="PROSITE" id="PS50835">
    <property type="entry name" value="IG_LIKE"/>
    <property type="match status" value="1"/>
</dbReference>
<keyword evidence="4" id="KW-1133">Transmembrane helix</keyword>
<evidence type="ECO:0000256" key="2">
    <source>
        <dbReference type="ARBA" id="ARBA00006692"/>
    </source>
</evidence>
<dbReference type="SMART" id="SM00060">
    <property type="entry name" value="FN3"/>
    <property type="match status" value="1"/>
</dbReference>
<dbReference type="PANTHER" id="PTHR24416">
    <property type="entry name" value="TYROSINE-PROTEIN KINASE RECEPTOR"/>
    <property type="match status" value="1"/>
</dbReference>
<dbReference type="PIRSF" id="PIRSF000615">
    <property type="entry name" value="TyrPK_CSF1-R"/>
    <property type="match status" value="1"/>
</dbReference>
<dbReference type="InterPro" id="IPR013783">
    <property type="entry name" value="Ig-like_fold"/>
</dbReference>
<dbReference type="InterPro" id="IPR003599">
    <property type="entry name" value="Ig_sub"/>
</dbReference>
<keyword evidence="8" id="KW-0393">Immunoglobulin domain</keyword>
<dbReference type="InterPro" id="IPR007110">
    <property type="entry name" value="Ig-like_dom"/>
</dbReference>
<sequence>MHVSCLLLDASALSWTEDPRNTVAVHNTAVTLRCAFDGPQPNTHPQWRQINDPTTPWVVSRGANINTDECSTCSLSGNHGNGEFYLTINPVNVNTDEGLWECAAFGVDPSFKSATLTVLDAPTITLTDKITIIEGESLTVTCHVSSNPEATVTWEDSNGVKIKDDSLLEYTEIHRDDADKYTCIATNTLYTGVTERKSFTIIDVQYLPTVISKNTFAGEIGEPVVMNLTVDANPSLTTFSEWKNGNVTLSIKTDSSSSSVVYIDEVTEEYFGFYNITASNSVGEVIIQIQLVQRKCADNVSLRTGPPEPPKNIVIVETGYEQLTVEIIPGFDGGEPDNIVYYLQYGLENNMTYKPWPEDGGGSVNEILTITGLNVKTTYEFISHASNSFGNGDLSNIYRFKTYVLIWAMYNAWTLVDNCCFGLKKQDQGETPSNQADCRSLALKNSIHTNTSSAEYATIMPMEEISVKNDTGVYEDLHKEKPRNEIYMKLGEQIWEIPPDRLHFKEALHDDEERERFVADAWFVGGRDGVTRVEVERLKRHASQRMKDIFVNQICIMKTITPHPNILTLIGYSTVTEPPYFVQDYIGNNSLKYTLLKSAKNINDEKEDNVLVYALQIAEAMEHLETRDITLRNLCTETIIVGEGNICKISNMKYAVRNNTSTAVTNTFLQVGIQHRWKAVELFSDDNYSSKTDIWAFGVVLWEISTLGGEPYQGMSDDDVIRKIQAGYRMSKPEHCTSNMYLFHQS</sequence>
<protein>
    <submittedName>
        <fullName evidence="13">Fibroblast growth factor receptor 4-like</fullName>
    </submittedName>
</protein>
<dbReference type="InterPro" id="IPR000719">
    <property type="entry name" value="Prot_kinase_dom"/>
</dbReference>
<evidence type="ECO:0000256" key="7">
    <source>
        <dbReference type="ARBA" id="ARBA00023180"/>
    </source>
</evidence>
<dbReference type="PANTHER" id="PTHR24416:SF621">
    <property type="entry name" value="TYROSINE KINASE RECEPTOR CAD96CA"/>
    <property type="match status" value="1"/>
</dbReference>
<dbReference type="SUPFAM" id="SSF49265">
    <property type="entry name" value="Fibronectin type III"/>
    <property type="match status" value="1"/>
</dbReference>
<evidence type="ECO:0000256" key="3">
    <source>
        <dbReference type="ARBA" id="ARBA00022692"/>
    </source>
</evidence>